<dbReference type="InterPro" id="IPR006096">
    <property type="entry name" value="Glu/Leu/Phe/Val/Trp_DH_C"/>
</dbReference>
<name>A0A0B2VUX1_TOXCA</name>
<dbReference type="GO" id="GO:0004352">
    <property type="term" value="F:glutamate dehydrogenase (NAD+) activity"/>
    <property type="evidence" value="ECO:0007669"/>
    <property type="project" value="TreeGrafter"/>
</dbReference>
<sequence length="682" mass="75752">MNSDRRAKQYDVISGVPHRLPYLHKVPLSREASDQDIPFSGVPQIGTATPAHVFKHETSWGGAFTVKHKQNHCTVMLESKKTSPHTSKILLLGTKTIAKKLLAGEETIINDRCVQRLEGGEDKNGILGKSTWSKRFIRLQNRSTMLSAVTRGSSRIVCARSLSSALNLDAAAQLEDSKLPMDEQLNPSFFKSVDYYVDKGSKVIEPKLVEEIKSQHITHQDKKNLVHGILAAIKPVNKIFHITFPIRRENGEYEMIEAWRAQHSEHRTPVKGGIRYSLDVCEDEVKALSALMTYKCAVTDVPFGGAKGGVKIDPRKYSEYEIEKITRRIAVEFGKKGFLGPGVDVPAPDMGTGEREMSWIADTYAQTVGHLENDAAACVTGKPIVAGGIHGRTSATGRGVWKGMEVFLNDEEYMSKIGLPTGFEGKTYIIQGFGNVGLHTMRYFHRAGAICLGVQEYDCAIYNKNGIHPKELEDWRNENGTIKGFPKAESFEPFTDLMYEKCDMFIPAACEKVIHKANANRIQAKIIGEAANGPTTPAADKILLKRGDVLVIPDLFANSGGVTVSYFEWLKNLNHVSFGRLTFKYETDSNYHLLDSVQESIRRSINKDVKIEPSAAFKARIAGASEKDIVHSGLEYSMQKAAKAIIQTAHKYELGLDIRTAAYANAIEKVYNTYRTLGFTFT</sequence>
<dbReference type="FunFam" id="3.40.50.720:FF:000100">
    <property type="entry name" value="Glutamate dehydrogenase 1, mitochondrial"/>
    <property type="match status" value="1"/>
</dbReference>
<dbReference type="Gene3D" id="3.40.50.720">
    <property type="entry name" value="NAD(P)-binding Rossmann-like Domain"/>
    <property type="match status" value="1"/>
</dbReference>
<proteinExistence type="inferred from homology"/>
<dbReference type="SMART" id="SM00839">
    <property type="entry name" value="ELFV_dehydrog"/>
    <property type="match status" value="1"/>
</dbReference>
<comment type="similarity">
    <text evidence="2 8">Belongs to the Glu/Leu/Phe/Val dehydrogenases family.</text>
</comment>
<keyword evidence="11" id="KW-1185">Reference proteome</keyword>
<keyword evidence="4 8" id="KW-0560">Oxidoreductase</keyword>
<evidence type="ECO:0000256" key="4">
    <source>
        <dbReference type="ARBA" id="ARBA00023002"/>
    </source>
</evidence>
<evidence type="ECO:0000256" key="7">
    <source>
        <dbReference type="ARBA" id="ARBA00048577"/>
    </source>
</evidence>
<dbReference type="Gene3D" id="3.40.50.10860">
    <property type="entry name" value="Leucine Dehydrogenase, chain A, domain 1"/>
    <property type="match status" value="1"/>
</dbReference>
<gene>
    <name evidence="10" type="primary">Gdh</name>
    <name evidence="10" type="ORF">Tcan_04260</name>
</gene>
<dbReference type="InterPro" id="IPR046346">
    <property type="entry name" value="Aminoacid_DH-like_N_sf"/>
</dbReference>
<comment type="caution">
    <text evidence="10">The sequence shown here is derived from an EMBL/GenBank/DDBJ whole genome shotgun (WGS) entry which is preliminary data.</text>
</comment>
<dbReference type="OrthoDB" id="6718861at2759"/>
<dbReference type="GO" id="GO:0005739">
    <property type="term" value="C:mitochondrion"/>
    <property type="evidence" value="ECO:0007669"/>
    <property type="project" value="UniProtKB-SubCell"/>
</dbReference>
<evidence type="ECO:0000259" key="9">
    <source>
        <dbReference type="SMART" id="SM00839"/>
    </source>
</evidence>
<evidence type="ECO:0000256" key="1">
    <source>
        <dbReference type="ARBA" id="ARBA00004173"/>
    </source>
</evidence>
<dbReference type="InterPro" id="IPR006097">
    <property type="entry name" value="Glu/Leu/Phe/Val/Trp_DH_dimer"/>
</dbReference>
<protein>
    <recommendedName>
        <fullName evidence="3">glutamate dehydrogenase [NAD(P)(+)]</fullName>
        <ecNumber evidence="3">1.4.1.3</ecNumber>
    </recommendedName>
</protein>
<feature type="domain" description="Glutamate/phenylalanine/leucine/valine/L-tryptophan dehydrogenase C-terminal" evidence="9">
    <location>
        <begin position="389"/>
        <end position="678"/>
    </location>
</feature>
<comment type="subcellular location">
    <subcellularLocation>
        <location evidence="1">Mitochondrion</location>
    </subcellularLocation>
</comment>
<dbReference type="PANTHER" id="PTHR11606">
    <property type="entry name" value="GLUTAMATE DEHYDROGENASE"/>
    <property type="match status" value="1"/>
</dbReference>
<dbReference type="PROSITE" id="PS00074">
    <property type="entry name" value="GLFV_DEHYDROGENASE"/>
    <property type="match status" value="1"/>
</dbReference>
<keyword evidence="5" id="KW-0496">Mitochondrion</keyword>
<dbReference type="SUPFAM" id="SSF53223">
    <property type="entry name" value="Aminoacid dehydrogenase-like, N-terminal domain"/>
    <property type="match status" value="1"/>
</dbReference>
<dbReference type="OMA" id="GNIWEIP"/>
<dbReference type="STRING" id="6265.A0A0B2VUX1"/>
<dbReference type="InterPro" id="IPR033524">
    <property type="entry name" value="Glu/Leu/Phe/Val_DH_AS"/>
</dbReference>
<evidence type="ECO:0000256" key="5">
    <source>
        <dbReference type="ARBA" id="ARBA00023128"/>
    </source>
</evidence>
<organism evidence="10 11">
    <name type="scientific">Toxocara canis</name>
    <name type="common">Canine roundworm</name>
    <dbReference type="NCBI Taxonomy" id="6265"/>
    <lineage>
        <taxon>Eukaryota</taxon>
        <taxon>Metazoa</taxon>
        <taxon>Ecdysozoa</taxon>
        <taxon>Nematoda</taxon>
        <taxon>Chromadorea</taxon>
        <taxon>Rhabditida</taxon>
        <taxon>Spirurina</taxon>
        <taxon>Ascaridomorpha</taxon>
        <taxon>Ascaridoidea</taxon>
        <taxon>Toxocaridae</taxon>
        <taxon>Toxocara</taxon>
    </lineage>
</organism>
<reference evidence="10" key="1">
    <citation type="submission" date="2014-11" db="EMBL/GenBank/DDBJ databases">
        <title>Genetic blueprint of the zoonotic pathogen Toxocara canis.</title>
        <authorList>
            <person name="Zhu X.-Q."/>
            <person name="Korhonen P.K."/>
            <person name="Cai H."/>
            <person name="Young N.D."/>
            <person name="Nejsum P."/>
            <person name="von Samson-Himmelstjerna G."/>
            <person name="Boag P.R."/>
            <person name="Tan P."/>
            <person name="Li Q."/>
            <person name="Min J."/>
            <person name="Yang Y."/>
            <person name="Wang X."/>
            <person name="Fang X."/>
            <person name="Hall R.S."/>
            <person name="Hofmann A."/>
            <person name="Sternberg P.W."/>
            <person name="Jex A.R."/>
            <person name="Gasser R.B."/>
        </authorList>
    </citation>
    <scope>NUCLEOTIDE SEQUENCE [LARGE SCALE GENOMIC DNA]</scope>
    <source>
        <strain evidence="10">PN_DK_2014</strain>
    </source>
</reference>
<dbReference type="EMBL" id="JPKZ01000852">
    <property type="protein sequence ID" value="KHN85152.1"/>
    <property type="molecule type" value="Genomic_DNA"/>
</dbReference>
<comment type="catalytic activity">
    <reaction evidence="6">
        <text>L-glutamate + NAD(+) + H2O = 2-oxoglutarate + NH4(+) + NADH + H(+)</text>
        <dbReference type="Rhea" id="RHEA:15133"/>
        <dbReference type="ChEBI" id="CHEBI:15377"/>
        <dbReference type="ChEBI" id="CHEBI:15378"/>
        <dbReference type="ChEBI" id="CHEBI:16810"/>
        <dbReference type="ChEBI" id="CHEBI:28938"/>
        <dbReference type="ChEBI" id="CHEBI:29985"/>
        <dbReference type="ChEBI" id="CHEBI:57540"/>
        <dbReference type="ChEBI" id="CHEBI:57945"/>
        <dbReference type="EC" id="1.4.1.3"/>
    </reaction>
</comment>
<evidence type="ECO:0000313" key="11">
    <source>
        <dbReference type="Proteomes" id="UP000031036"/>
    </source>
</evidence>
<dbReference type="PANTHER" id="PTHR11606:SF13">
    <property type="entry name" value="GLUTAMATE DEHYDROGENASE 1, MITOCHONDRIAL"/>
    <property type="match status" value="1"/>
</dbReference>
<dbReference type="PRINTS" id="PR00082">
    <property type="entry name" value="GLFDHDRGNASE"/>
</dbReference>
<dbReference type="InterPro" id="IPR033922">
    <property type="entry name" value="NAD_bind_Glu_DH"/>
</dbReference>
<comment type="catalytic activity">
    <reaction evidence="7">
        <text>L-glutamate + NADP(+) + H2O = 2-oxoglutarate + NH4(+) + NADPH + H(+)</text>
        <dbReference type="Rhea" id="RHEA:11612"/>
        <dbReference type="ChEBI" id="CHEBI:15377"/>
        <dbReference type="ChEBI" id="CHEBI:15378"/>
        <dbReference type="ChEBI" id="CHEBI:16810"/>
        <dbReference type="ChEBI" id="CHEBI:28938"/>
        <dbReference type="ChEBI" id="CHEBI:29985"/>
        <dbReference type="ChEBI" id="CHEBI:57783"/>
        <dbReference type="ChEBI" id="CHEBI:58349"/>
        <dbReference type="EC" id="1.4.1.3"/>
    </reaction>
</comment>
<dbReference type="Gene3D" id="1.10.287.140">
    <property type="match status" value="1"/>
</dbReference>
<evidence type="ECO:0000256" key="6">
    <source>
        <dbReference type="ARBA" id="ARBA00047867"/>
    </source>
</evidence>
<dbReference type="GO" id="GO:0006538">
    <property type="term" value="P:L-glutamate catabolic process"/>
    <property type="evidence" value="ECO:0007669"/>
    <property type="project" value="TreeGrafter"/>
</dbReference>
<accession>A0A0B2VUX1</accession>
<dbReference type="Proteomes" id="UP000031036">
    <property type="component" value="Unassembled WGS sequence"/>
</dbReference>
<dbReference type="CDD" id="cd01076">
    <property type="entry name" value="NAD_bind_1_Glu_DH"/>
    <property type="match status" value="1"/>
</dbReference>
<dbReference type="InterPro" id="IPR036291">
    <property type="entry name" value="NAD(P)-bd_dom_sf"/>
</dbReference>
<dbReference type="InterPro" id="IPR006095">
    <property type="entry name" value="Glu/Leu/Phe/Val/Trp_DH"/>
</dbReference>
<evidence type="ECO:0000256" key="8">
    <source>
        <dbReference type="RuleBase" id="RU004417"/>
    </source>
</evidence>
<evidence type="ECO:0000256" key="2">
    <source>
        <dbReference type="ARBA" id="ARBA00006382"/>
    </source>
</evidence>
<evidence type="ECO:0000256" key="3">
    <source>
        <dbReference type="ARBA" id="ARBA00012889"/>
    </source>
</evidence>
<dbReference type="EC" id="1.4.1.3" evidence="3"/>
<dbReference type="Pfam" id="PF02812">
    <property type="entry name" value="ELFV_dehydrog_N"/>
    <property type="match status" value="1"/>
</dbReference>
<dbReference type="SUPFAM" id="SSF51735">
    <property type="entry name" value="NAD(P)-binding Rossmann-fold domains"/>
    <property type="match status" value="1"/>
</dbReference>
<dbReference type="Pfam" id="PF00208">
    <property type="entry name" value="ELFV_dehydrog"/>
    <property type="match status" value="1"/>
</dbReference>
<evidence type="ECO:0000313" key="10">
    <source>
        <dbReference type="EMBL" id="KHN85152.1"/>
    </source>
</evidence>
<dbReference type="AlphaFoldDB" id="A0A0B2VUX1"/>